<keyword evidence="4" id="KW-1185">Reference proteome</keyword>
<dbReference type="InterPro" id="IPR039422">
    <property type="entry name" value="MarR/SlyA-like"/>
</dbReference>
<reference evidence="4" key="1">
    <citation type="journal article" date="2019" name="Int. J. Syst. Evol. Microbiol.">
        <title>The Global Catalogue of Microorganisms (GCM) 10K type strain sequencing project: providing services to taxonomists for standard genome sequencing and annotation.</title>
        <authorList>
            <consortium name="The Broad Institute Genomics Platform"/>
            <consortium name="The Broad Institute Genome Sequencing Center for Infectious Disease"/>
            <person name="Wu L."/>
            <person name="Ma J."/>
        </authorList>
    </citation>
    <scope>NUCLEOTIDE SEQUENCE [LARGE SCALE GENOMIC DNA]</scope>
    <source>
        <strain evidence="4">CGMCC 1.16305</strain>
    </source>
</reference>
<dbReference type="SMART" id="SM00347">
    <property type="entry name" value="HTH_MARR"/>
    <property type="match status" value="1"/>
</dbReference>
<accession>A0ABW2PXP7</accession>
<keyword evidence="1" id="KW-0238">DNA-binding</keyword>
<dbReference type="PRINTS" id="PR00598">
    <property type="entry name" value="HTHMARR"/>
</dbReference>
<dbReference type="PANTHER" id="PTHR33164:SF43">
    <property type="entry name" value="HTH-TYPE TRANSCRIPTIONAL REPRESSOR YETL"/>
    <property type="match status" value="1"/>
</dbReference>
<evidence type="ECO:0000313" key="3">
    <source>
        <dbReference type="EMBL" id="MFC7394144.1"/>
    </source>
</evidence>
<dbReference type="EMBL" id="JBHTCO010000019">
    <property type="protein sequence ID" value="MFC7394144.1"/>
    <property type="molecule type" value="Genomic_DNA"/>
</dbReference>
<evidence type="ECO:0000313" key="4">
    <source>
        <dbReference type="Proteomes" id="UP001596505"/>
    </source>
</evidence>
<dbReference type="PROSITE" id="PS50995">
    <property type="entry name" value="HTH_MARR_2"/>
    <property type="match status" value="1"/>
</dbReference>
<dbReference type="Pfam" id="PF01047">
    <property type="entry name" value="MarR"/>
    <property type="match status" value="1"/>
</dbReference>
<dbReference type="SUPFAM" id="SSF46785">
    <property type="entry name" value="Winged helix' DNA-binding domain"/>
    <property type="match status" value="1"/>
</dbReference>
<sequence>MDIRKQINVEVTGSQSHLLQILEHYGPLKMSEVADHLQISLGGATSLVDRLHKINLVERLRSDEDRRVVKVALTDKGLKYLLDLREATNDVLKHYYKKLTPEELIEFERLCRKLFE</sequence>
<feature type="domain" description="HTH marR-type" evidence="2">
    <location>
        <begin position="1"/>
        <end position="116"/>
    </location>
</feature>
<dbReference type="InterPro" id="IPR000835">
    <property type="entry name" value="HTH_MarR-typ"/>
</dbReference>
<name>A0ABW2PXP7_9BACL</name>
<proteinExistence type="predicted"/>
<evidence type="ECO:0000256" key="1">
    <source>
        <dbReference type="ARBA" id="ARBA00023125"/>
    </source>
</evidence>
<dbReference type="Proteomes" id="UP001596505">
    <property type="component" value="Unassembled WGS sequence"/>
</dbReference>
<protein>
    <submittedName>
        <fullName evidence="3">MarR family winged helix-turn-helix transcriptional regulator</fullName>
    </submittedName>
</protein>
<dbReference type="Gene3D" id="1.10.10.10">
    <property type="entry name" value="Winged helix-like DNA-binding domain superfamily/Winged helix DNA-binding domain"/>
    <property type="match status" value="1"/>
</dbReference>
<dbReference type="PANTHER" id="PTHR33164">
    <property type="entry name" value="TRANSCRIPTIONAL REGULATOR, MARR FAMILY"/>
    <property type="match status" value="1"/>
</dbReference>
<dbReference type="RefSeq" id="WP_380967216.1">
    <property type="nucleotide sequence ID" value="NZ_JBHTCO010000019.1"/>
</dbReference>
<dbReference type="InterPro" id="IPR036388">
    <property type="entry name" value="WH-like_DNA-bd_sf"/>
</dbReference>
<evidence type="ECO:0000259" key="2">
    <source>
        <dbReference type="PROSITE" id="PS50995"/>
    </source>
</evidence>
<organism evidence="3 4">
    <name type="scientific">Scopulibacillus cellulosilyticus</name>
    <dbReference type="NCBI Taxonomy" id="2665665"/>
    <lineage>
        <taxon>Bacteria</taxon>
        <taxon>Bacillati</taxon>
        <taxon>Bacillota</taxon>
        <taxon>Bacilli</taxon>
        <taxon>Bacillales</taxon>
        <taxon>Sporolactobacillaceae</taxon>
        <taxon>Scopulibacillus</taxon>
    </lineage>
</organism>
<dbReference type="InterPro" id="IPR036390">
    <property type="entry name" value="WH_DNA-bd_sf"/>
</dbReference>
<gene>
    <name evidence="3" type="ORF">ACFQRG_14400</name>
</gene>
<comment type="caution">
    <text evidence="3">The sequence shown here is derived from an EMBL/GenBank/DDBJ whole genome shotgun (WGS) entry which is preliminary data.</text>
</comment>